<evidence type="ECO:0000259" key="2">
    <source>
        <dbReference type="Pfam" id="PF06985"/>
    </source>
</evidence>
<proteinExistence type="predicted"/>
<feature type="region of interest" description="Disordered" evidence="1">
    <location>
        <begin position="492"/>
        <end position="517"/>
    </location>
</feature>
<gene>
    <name evidence="3" type="ORF">BP6252_00016</name>
</gene>
<evidence type="ECO:0000313" key="3">
    <source>
        <dbReference type="EMBL" id="RDW87984.1"/>
    </source>
</evidence>
<keyword evidence="4" id="KW-1185">Reference proteome</keyword>
<dbReference type="Proteomes" id="UP000256645">
    <property type="component" value="Unassembled WGS sequence"/>
</dbReference>
<dbReference type="PANTHER" id="PTHR24148:SF64">
    <property type="entry name" value="HETEROKARYON INCOMPATIBILITY DOMAIN-CONTAINING PROTEIN"/>
    <property type="match status" value="1"/>
</dbReference>
<evidence type="ECO:0000256" key="1">
    <source>
        <dbReference type="SAM" id="MobiDB-lite"/>
    </source>
</evidence>
<dbReference type="Pfam" id="PF06985">
    <property type="entry name" value="HET"/>
    <property type="match status" value="1"/>
</dbReference>
<sequence>MENPWHYPPLSSDRSIRILRLEGGSGNDDLVCSLWEFSLDDPNIPAYEALSYVWGNPSPAEKINFNSVPGKTITPNLAAALRGLRLPDLALILWVDALCINQDDIDERGQQVSLIGDVYAGAYHTIIWLGEDHEDTRYGIEILEMASTQFDHDQNAKAIGGDEETYVRETETFDSERNAARGFPGLGDPKWKAVVDIFSRPWFRRVWVIQELGLSRQPTFFLGRQKINFVKFMQGLVWLFTHGYLKIIPATLMAQAVQIFRCRPFKESRIPLLELLECARTFEATDPRDKVFGLLGLSHEGSELPLCRLLAPNYNKTTAEVLSNVTQHFLECRHSLGQDGNLDVFSSVVHLDRYQPTPDYPSWLPRWDRSTTYSDLSLQDHHASGAHSSQFATPFSSQEIAPKGFKVGTVVCVPKMGFEHSPLVSEDHAQWLSVKKLWMEYVTKLRSGYANDTELALAFAQTLTVGGSKEQIPGRPNAADFVAYTCERLKEEAESTSRPSQPPEDHDELSGSVTSELAPSPDIQLPLLCHGKAVEGEADRIRFGITKHTFFILDEQRIAAGPRSVCQGDVVCILYGGKVPFVLRPQRGFYTLVGECFVFGLMNGEALEEKKRQGIEDEWFRLR</sequence>
<dbReference type="AlphaFoldDB" id="A0A3D8SP73"/>
<evidence type="ECO:0000313" key="4">
    <source>
        <dbReference type="Proteomes" id="UP000256645"/>
    </source>
</evidence>
<reference evidence="3 4" key="1">
    <citation type="journal article" date="2018" name="IMA Fungus">
        <title>IMA Genome-F 9: Draft genome sequence of Annulohypoxylon stygium, Aspergillus mulundensis, Berkeleyomyces basicola (syn. Thielaviopsis basicola), Ceratocystis smalleyi, two Cercospora beticola strains, Coleophoma cylindrospora, Fusarium fracticaudum, Phialophora cf. hyalina, and Morchella septimelata.</title>
        <authorList>
            <person name="Wingfield B.D."/>
            <person name="Bills G.F."/>
            <person name="Dong Y."/>
            <person name="Huang W."/>
            <person name="Nel W.J."/>
            <person name="Swalarsk-Parry B.S."/>
            <person name="Vaghefi N."/>
            <person name="Wilken P.M."/>
            <person name="An Z."/>
            <person name="de Beer Z.W."/>
            <person name="De Vos L."/>
            <person name="Chen L."/>
            <person name="Duong T.A."/>
            <person name="Gao Y."/>
            <person name="Hammerbacher A."/>
            <person name="Kikkert J.R."/>
            <person name="Li Y."/>
            <person name="Li H."/>
            <person name="Li K."/>
            <person name="Li Q."/>
            <person name="Liu X."/>
            <person name="Ma X."/>
            <person name="Naidoo K."/>
            <person name="Pethybridge S.J."/>
            <person name="Sun J."/>
            <person name="Steenkamp E.T."/>
            <person name="van der Nest M.A."/>
            <person name="van Wyk S."/>
            <person name="Wingfield M.J."/>
            <person name="Xiong C."/>
            <person name="Yue Q."/>
            <person name="Zhang X."/>
        </authorList>
    </citation>
    <scope>NUCLEOTIDE SEQUENCE [LARGE SCALE GENOMIC DNA]</scope>
    <source>
        <strain evidence="3 4">BP6252</strain>
    </source>
</reference>
<organism evidence="3 4">
    <name type="scientific">Coleophoma cylindrospora</name>
    <dbReference type="NCBI Taxonomy" id="1849047"/>
    <lineage>
        <taxon>Eukaryota</taxon>
        <taxon>Fungi</taxon>
        <taxon>Dikarya</taxon>
        <taxon>Ascomycota</taxon>
        <taxon>Pezizomycotina</taxon>
        <taxon>Leotiomycetes</taxon>
        <taxon>Helotiales</taxon>
        <taxon>Dermateaceae</taxon>
        <taxon>Coleophoma</taxon>
    </lineage>
</organism>
<dbReference type="PANTHER" id="PTHR24148">
    <property type="entry name" value="ANKYRIN REPEAT DOMAIN-CONTAINING PROTEIN 39 HOMOLOG-RELATED"/>
    <property type="match status" value="1"/>
</dbReference>
<dbReference type="STRING" id="1849047.A0A3D8SP73"/>
<dbReference type="Pfam" id="PF26639">
    <property type="entry name" value="Het-6_barrel"/>
    <property type="match status" value="1"/>
</dbReference>
<feature type="domain" description="Heterokaryon incompatibility" evidence="2">
    <location>
        <begin position="47"/>
        <end position="211"/>
    </location>
</feature>
<protein>
    <recommendedName>
        <fullName evidence="2">Heterokaryon incompatibility domain-containing protein</fullName>
    </recommendedName>
</protein>
<dbReference type="EMBL" id="PDLM01000001">
    <property type="protein sequence ID" value="RDW87984.1"/>
    <property type="molecule type" value="Genomic_DNA"/>
</dbReference>
<name>A0A3D8SP73_9HELO</name>
<dbReference type="InterPro" id="IPR010730">
    <property type="entry name" value="HET"/>
</dbReference>
<accession>A0A3D8SP73</accession>
<dbReference type="InterPro" id="IPR052895">
    <property type="entry name" value="HetReg/Transcr_Mod"/>
</dbReference>
<dbReference type="OrthoDB" id="2157530at2759"/>
<comment type="caution">
    <text evidence="3">The sequence shown here is derived from an EMBL/GenBank/DDBJ whole genome shotgun (WGS) entry which is preliminary data.</text>
</comment>